<accession>A0A9P6XRY1</accession>
<feature type="region of interest" description="Disordered" evidence="1">
    <location>
        <begin position="109"/>
        <end position="142"/>
    </location>
</feature>
<feature type="region of interest" description="Disordered" evidence="1">
    <location>
        <begin position="39"/>
        <end position="79"/>
    </location>
</feature>
<organism evidence="2 3">
    <name type="scientific">Rhizopus delemar</name>
    <dbReference type="NCBI Taxonomy" id="936053"/>
    <lineage>
        <taxon>Eukaryota</taxon>
        <taxon>Fungi</taxon>
        <taxon>Fungi incertae sedis</taxon>
        <taxon>Mucoromycota</taxon>
        <taxon>Mucoromycotina</taxon>
        <taxon>Mucoromycetes</taxon>
        <taxon>Mucorales</taxon>
        <taxon>Mucorineae</taxon>
        <taxon>Rhizopodaceae</taxon>
        <taxon>Rhizopus</taxon>
    </lineage>
</organism>
<reference evidence="2 3" key="1">
    <citation type="journal article" date="2020" name="Microb. Genom.">
        <title>Genetic diversity of clinical and environmental Mucorales isolates obtained from an investigation of mucormycosis cases among solid organ transplant recipients.</title>
        <authorList>
            <person name="Nguyen M.H."/>
            <person name="Kaul D."/>
            <person name="Muto C."/>
            <person name="Cheng S.J."/>
            <person name="Richter R.A."/>
            <person name="Bruno V.M."/>
            <person name="Liu G."/>
            <person name="Beyhan S."/>
            <person name="Sundermann A.J."/>
            <person name="Mounaud S."/>
            <person name="Pasculle A.W."/>
            <person name="Nierman W.C."/>
            <person name="Driscoll E."/>
            <person name="Cumbie R."/>
            <person name="Clancy C.J."/>
            <person name="Dupont C.L."/>
        </authorList>
    </citation>
    <scope>NUCLEOTIDE SEQUENCE [LARGE SCALE GENOMIC DNA]</scope>
    <source>
        <strain evidence="2 3">GL24</strain>
    </source>
</reference>
<dbReference type="Proteomes" id="UP000740926">
    <property type="component" value="Unassembled WGS sequence"/>
</dbReference>
<comment type="caution">
    <text evidence="2">The sequence shown here is derived from an EMBL/GenBank/DDBJ whole genome shotgun (WGS) entry which is preliminary data.</text>
</comment>
<proteinExistence type="predicted"/>
<feature type="compositionally biased region" description="Gly residues" evidence="1">
    <location>
        <begin position="56"/>
        <end position="65"/>
    </location>
</feature>
<name>A0A9P6XRY1_9FUNG</name>
<feature type="compositionally biased region" description="Low complexity" evidence="1">
    <location>
        <begin position="109"/>
        <end position="122"/>
    </location>
</feature>
<sequence>MPLCRASVVSEACSGPAGRCSSIGAGAAACAAAGRAAQRQAASRDGASRRSAAGATGRGIRGSFGGVHAPAGWDGAHPTLAQAINGDQSRLRRCRLPSAAACTCTGRISGSSATAVSARSASNTPDTCSGPSVGSSSTIGRS</sequence>
<gene>
    <name evidence="2" type="ORF">G6F50_016860</name>
</gene>
<feature type="compositionally biased region" description="Polar residues" evidence="1">
    <location>
        <begin position="123"/>
        <end position="142"/>
    </location>
</feature>
<dbReference type="EMBL" id="JAANIU010011269">
    <property type="protein sequence ID" value="KAG1531156.1"/>
    <property type="molecule type" value="Genomic_DNA"/>
</dbReference>
<evidence type="ECO:0000313" key="2">
    <source>
        <dbReference type="EMBL" id="KAG1531156.1"/>
    </source>
</evidence>
<dbReference type="AlphaFoldDB" id="A0A9P6XRY1"/>
<feature type="compositionally biased region" description="Low complexity" evidence="1">
    <location>
        <begin position="39"/>
        <end position="55"/>
    </location>
</feature>
<evidence type="ECO:0000313" key="3">
    <source>
        <dbReference type="Proteomes" id="UP000740926"/>
    </source>
</evidence>
<protein>
    <submittedName>
        <fullName evidence="2">Uncharacterized protein</fullName>
    </submittedName>
</protein>
<evidence type="ECO:0000256" key="1">
    <source>
        <dbReference type="SAM" id="MobiDB-lite"/>
    </source>
</evidence>
<dbReference type="PROSITE" id="PS51257">
    <property type="entry name" value="PROKAR_LIPOPROTEIN"/>
    <property type="match status" value="1"/>
</dbReference>
<keyword evidence="3" id="KW-1185">Reference proteome</keyword>